<proteinExistence type="predicted"/>
<dbReference type="SUPFAM" id="SSF55729">
    <property type="entry name" value="Acyl-CoA N-acyltransferases (Nat)"/>
    <property type="match status" value="1"/>
</dbReference>
<dbReference type="AlphaFoldDB" id="A0A1C3HC53"/>
<dbReference type="PROSITE" id="PS51186">
    <property type="entry name" value="GNAT"/>
    <property type="match status" value="1"/>
</dbReference>
<dbReference type="EMBL" id="LT575490">
    <property type="protein sequence ID" value="SAY42618.1"/>
    <property type="molecule type" value="Genomic_DNA"/>
</dbReference>
<reference evidence="2" key="1">
    <citation type="submission" date="2016-05" db="EMBL/GenBank/DDBJ databases">
        <authorList>
            <person name="Cock P.J.A."/>
            <person name="Cock P.J.A."/>
        </authorList>
    </citation>
    <scope>NUCLEOTIDE SEQUENCE</scope>
    <source>
        <strain evidence="2">PWN146_assembly</strain>
    </source>
</reference>
<feature type="domain" description="N-acetyltransferase" evidence="1">
    <location>
        <begin position="1"/>
        <end position="181"/>
    </location>
</feature>
<evidence type="ECO:0000259" key="1">
    <source>
        <dbReference type="PROSITE" id="PS51186"/>
    </source>
</evidence>
<name>A0A1C3HC53_SERMA</name>
<dbReference type="InterPro" id="IPR016181">
    <property type="entry name" value="Acyl_CoA_acyltransferase"/>
</dbReference>
<accession>A0A1C3HC53</accession>
<dbReference type="InterPro" id="IPR000182">
    <property type="entry name" value="GNAT_dom"/>
</dbReference>
<organism evidence="2">
    <name type="scientific">Serratia marcescens</name>
    <dbReference type="NCBI Taxonomy" id="615"/>
    <lineage>
        <taxon>Bacteria</taxon>
        <taxon>Pseudomonadati</taxon>
        <taxon>Pseudomonadota</taxon>
        <taxon>Gammaproteobacteria</taxon>
        <taxon>Enterobacterales</taxon>
        <taxon>Yersiniaceae</taxon>
        <taxon>Serratia</taxon>
    </lineage>
</organism>
<dbReference type="Pfam" id="PF00583">
    <property type="entry name" value="Acetyltransf_1"/>
    <property type="match status" value="1"/>
</dbReference>
<sequence length="181" mass="19810">MIIRRARSTDYPAILQLQGENVPEALDERQKRQGFIVSRMNEAQLTAINRGIGILVAEQEGQLAGFVCLMPADMQPRPPVVDAMLATLATQSFAGRALSEQRVFLYGPVCLDAAWRGKGVLKRLYAAVKAHTSHDYDVGALFIDDDNPHSLAAHVQGLGMTTLASFHCGQKGYQLVVFATR</sequence>
<protein>
    <recommendedName>
        <fullName evidence="1">N-acetyltransferase domain-containing protein</fullName>
    </recommendedName>
</protein>
<evidence type="ECO:0000313" key="2">
    <source>
        <dbReference type="EMBL" id="SAY42618.1"/>
    </source>
</evidence>
<dbReference type="Gene3D" id="3.40.630.30">
    <property type="match status" value="1"/>
</dbReference>
<dbReference type="GO" id="GO:0016747">
    <property type="term" value="F:acyltransferase activity, transferring groups other than amino-acyl groups"/>
    <property type="evidence" value="ECO:0007669"/>
    <property type="project" value="InterPro"/>
</dbReference>
<gene>
    <name evidence="2" type="ORF">PWN146_01302</name>
</gene>